<name>A7TQF0_VANPO</name>
<dbReference type="RefSeq" id="XP_001643352.1">
    <property type="nucleotide sequence ID" value="XM_001643302.1"/>
</dbReference>
<dbReference type="STRING" id="436907.A7TQF0"/>
<reference evidence="1 2" key="1">
    <citation type="journal article" date="2007" name="Proc. Natl. Acad. Sci. U.S.A.">
        <title>Independent sorting-out of thousands of duplicated gene pairs in two yeast species descended from a whole-genome duplication.</title>
        <authorList>
            <person name="Scannell D.R."/>
            <person name="Frank A.C."/>
            <person name="Conant G.C."/>
            <person name="Byrne K.P."/>
            <person name="Woolfit M."/>
            <person name="Wolfe K.H."/>
        </authorList>
    </citation>
    <scope>NUCLEOTIDE SEQUENCE [LARGE SCALE GENOMIC DNA]</scope>
    <source>
        <strain evidence="2">ATCC 22028 / DSM 70294 / BCRC 21397 / CBS 2163 / NBRC 10782 / NRRL Y-8283 / UCD 57-17</strain>
    </source>
</reference>
<dbReference type="KEGG" id="vpo:Kpol_467p6"/>
<accession>A7TQF0</accession>
<dbReference type="OMA" id="HMYLLVN"/>
<dbReference type="HOGENOM" id="CLU_103442_0_0_1"/>
<gene>
    <name evidence="1" type="ORF">Kpol_467p6</name>
</gene>
<dbReference type="EMBL" id="DS480457">
    <property type="protein sequence ID" value="EDO15494.1"/>
    <property type="molecule type" value="Genomic_DNA"/>
</dbReference>
<evidence type="ECO:0000313" key="2">
    <source>
        <dbReference type="Proteomes" id="UP000000267"/>
    </source>
</evidence>
<dbReference type="Proteomes" id="UP000000267">
    <property type="component" value="Unassembled WGS sequence"/>
</dbReference>
<keyword evidence="2" id="KW-1185">Reference proteome</keyword>
<protein>
    <submittedName>
        <fullName evidence="1">Uncharacterized protein</fullName>
    </submittedName>
</protein>
<dbReference type="OrthoDB" id="4067912at2759"/>
<dbReference type="InParanoid" id="A7TQF0"/>
<evidence type="ECO:0000313" key="1">
    <source>
        <dbReference type="EMBL" id="EDO15494.1"/>
    </source>
</evidence>
<dbReference type="GeneID" id="5543589"/>
<dbReference type="FunCoup" id="A7TQF0">
    <property type="interactions" value="84"/>
</dbReference>
<sequence>MNNNQIYISPQNENLSQLYLLLDTLVNQIEENKKIKEGLLSKIDNLDSCIRENKISKNKATIDNGSNTSTDTNASNTTTNSFKQDITIFQNFIDRSSPSLNEGDSGSNDQLEILRQQNVHLKNILDNRININERSFNELSNSEDSLMYVTEILRQHVYVSHLDSIKILKSALNDKIYASHEQESQTYIDTIDELDKLMAISKCYSSLLKILPTEPSNDGNIDLT</sequence>
<dbReference type="PhylomeDB" id="A7TQF0"/>
<dbReference type="eggNOG" id="ENOG502S5IA">
    <property type="taxonomic scope" value="Eukaryota"/>
</dbReference>
<organism evidence="2">
    <name type="scientific">Vanderwaltozyma polyspora (strain ATCC 22028 / DSM 70294 / BCRC 21397 / CBS 2163 / NBRC 10782 / NRRL Y-8283 / UCD 57-17)</name>
    <name type="common">Kluyveromyces polysporus</name>
    <dbReference type="NCBI Taxonomy" id="436907"/>
    <lineage>
        <taxon>Eukaryota</taxon>
        <taxon>Fungi</taxon>
        <taxon>Dikarya</taxon>
        <taxon>Ascomycota</taxon>
        <taxon>Saccharomycotina</taxon>
        <taxon>Saccharomycetes</taxon>
        <taxon>Saccharomycetales</taxon>
        <taxon>Saccharomycetaceae</taxon>
        <taxon>Vanderwaltozyma</taxon>
    </lineage>
</organism>
<proteinExistence type="predicted"/>
<dbReference type="AlphaFoldDB" id="A7TQF0"/>